<reference evidence="2 3" key="1">
    <citation type="submission" date="2008-07" db="EMBL/GenBank/DDBJ databases">
        <authorList>
            <person name="El-Sayed N."/>
            <person name="Caler E."/>
            <person name="Inman J."/>
            <person name="Amedeo P."/>
            <person name="Hass B."/>
            <person name="Wortman J."/>
        </authorList>
    </citation>
    <scope>NUCLEOTIDE SEQUENCE [LARGE SCALE GENOMIC DNA]</scope>
    <source>
        <strain evidence="3">ATCC 50983 / TXsc</strain>
    </source>
</reference>
<keyword evidence="1" id="KW-0732">Signal</keyword>
<feature type="signal peptide" evidence="1">
    <location>
        <begin position="1"/>
        <end position="17"/>
    </location>
</feature>
<dbReference type="InParanoid" id="C5LCX1"/>
<organism evidence="3">
    <name type="scientific">Perkinsus marinus (strain ATCC 50983 / TXsc)</name>
    <dbReference type="NCBI Taxonomy" id="423536"/>
    <lineage>
        <taxon>Eukaryota</taxon>
        <taxon>Sar</taxon>
        <taxon>Alveolata</taxon>
        <taxon>Perkinsozoa</taxon>
        <taxon>Perkinsea</taxon>
        <taxon>Perkinsida</taxon>
        <taxon>Perkinsidae</taxon>
        <taxon>Perkinsus</taxon>
    </lineage>
</organism>
<evidence type="ECO:0000313" key="3">
    <source>
        <dbReference type="Proteomes" id="UP000007800"/>
    </source>
</evidence>
<dbReference type="RefSeq" id="XP_002773608.1">
    <property type="nucleotide sequence ID" value="XM_002773562.1"/>
</dbReference>
<sequence>MCSFILLIALFTVLGSGYDISKLPVGVAEQSYDESIGKGYNIDMDGLPGNSNLPYYGRPTNCTWRDGQAVGSCDCPNEQSNFLLHSPSGKTGYAICAKPCDQASECPPAPDSASVDVKCVLFRCLLDCSGFFDRCTQEDYSVCMNYHMGEETGTMCLWIL</sequence>
<accession>C5LCX1</accession>
<name>C5LCX1_PERM5</name>
<keyword evidence="3" id="KW-1185">Reference proteome</keyword>
<dbReference type="EMBL" id="GG680938">
    <property type="protein sequence ID" value="EER05424.1"/>
    <property type="molecule type" value="Genomic_DNA"/>
</dbReference>
<dbReference type="GeneID" id="9041706"/>
<evidence type="ECO:0000256" key="1">
    <source>
        <dbReference type="SAM" id="SignalP"/>
    </source>
</evidence>
<evidence type="ECO:0000313" key="2">
    <source>
        <dbReference type="EMBL" id="EER05424.1"/>
    </source>
</evidence>
<protein>
    <submittedName>
        <fullName evidence="2">Uncharacterized protein</fullName>
    </submittedName>
</protein>
<dbReference type="Proteomes" id="UP000007800">
    <property type="component" value="Unassembled WGS sequence"/>
</dbReference>
<dbReference type="AlphaFoldDB" id="C5LCX1"/>
<feature type="chain" id="PRO_5002954423" evidence="1">
    <location>
        <begin position="18"/>
        <end position="160"/>
    </location>
</feature>
<proteinExistence type="predicted"/>
<gene>
    <name evidence="2" type="ORF">Pmar_PMAR024887</name>
</gene>